<organism evidence="1 2">
    <name type="scientific">Photobacterium swingsii</name>
    <dbReference type="NCBI Taxonomy" id="680026"/>
    <lineage>
        <taxon>Bacteria</taxon>
        <taxon>Pseudomonadati</taxon>
        <taxon>Pseudomonadota</taxon>
        <taxon>Gammaproteobacteria</taxon>
        <taxon>Vibrionales</taxon>
        <taxon>Vibrionaceae</taxon>
        <taxon>Photobacterium</taxon>
    </lineage>
</organism>
<dbReference type="AlphaFoldDB" id="A0A0J8VF66"/>
<dbReference type="PANTHER" id="PTHR36152">
    <property type="entry name" value="CYTOPLASMIC PROTEIN-RELATED"/>
    <property type="match status" value="1"/>
</dbReference>
<sequence>MQANTYLKYGDIKGEATAEAYKDMITLLSVDWSVGREITSFTGTAQDREASAARLYDMTITKLQDSASTALFKEATIGMGVPAIFHMTKQGKDGVEDIMNITLTDAMISSYAVSVQDDRPIETITISYTQMEMNVMPSDDTNKKGDTLRYAYSGTKGQSM</sequence>
<dbReference type="PANTHER" id="PTHR36152:SF1">
    <property type="entry name" value="UBIQUITIN-LIKE DOMAIN-CONTAINING PROTEIN"/>
    <property type="match status" value="1"/>
</dbReference>
<dbReference type="RefSeq" id="WP_048897419.1">
    <property type="nucleotide sequence ID" value="NZ_AP024853.1"/>
</dbReference>
<dbReference type="STRING" id="680026.AB733_02895"/>
<evidence type="ECO:0000313" key="1">
    <source>
        <dbReference type="EMBL" id="PSW25363.1"/>
    </source>
</evidence>
<name>A0A0J8VF66_9GAMM</name>
<proteinExistence type="predicted"/>
<keyword evidence="2" id="KW-1185">Reference proteome</keyword>
<gene>
    <name evidence="1" type="ORF">C9I94_06830</name>
</gene>
<protein>
    <submittedName>
        <fullName evidence="1">Hcp1 family type VI secretion system effector</fullName>
    </submittedName>
</protein>
<dbReference type="OrthoDB" id="5066999at2"/>
<accession>A0A0J8VF66</accession>
<dbReference type="InterPro" id="IPR036624">
    <property type="entry name" value="Hcp1-lik_sf"/>
</dbReference>
<dbReference type="EMBL" id="PYLZ01000003">
    <property type="protein sequence ID" value="PSW25363.1"/>
    <property type="molecule type" value="Genomic_DNA"/>
</dbReference>
<reference evidence="1 2" key="1">
    <citation type="submission" date="2018-01" db="EMBL/GenBank/DDBJ databases">
        <title>Whole genome sequencing of Histamine producing bacteria.</title>
        <authorList>
            <person name="Butler K."/>
        </authorList>
    </citation>
    <scope>NUCLEOTIDE SEQUENCE [LARGE SCALE GENOMIC DNA]</scope>
    <source>
        <strain evidence="1 2">DSM 24669</strain>
    </source>
</reference>
<dbReference type="Pfam" id="PF05638">
    <property type="entry name" value="T6SS_HCP"/>
    <property type="match status" value="1"/>
</dbReference>
<dbReference type="SUPFAM" id="SSF141452">
    <property type="entry name" value="Hcp1-like"/>
    <property type="match status" value="1"/>
</dbReference>
<dbReference type="Gene3D" id="2.30.110.20">
    <property type="entry name" value="Hcp1-like"/>
    <property type="match status" value="1"/>
</dbReference>
<comment type="caution">
    <text evidence="1">The sequence shown here is derived from an EMBL/GenBank/DDBJ whole genome shotgun (WGS) entry which is preliminary data.</text>
</comment>
<dbReference type="InterPro" id="IPR008514">
    <property type="entry name" value="T6SS_Hcp"/>
</dbReference>
<dbReference type="InterPro" id="IPR053165">
    <property type="entry name" value="HSI-I_assembly_Hcp1"/>
</dbReference>
<evidence type="ECO:0000313" key="2">
    <source>
        <dbReference type="Proteomes" id="UP000240481"/>
    </source>
</evidence>
<dbReference type="Proteomes" id="UP000240481">
    <property type="component" value="Unassembled WGS sequence"/>
</dbReference>